<sequence>MQDMEVMFDVVVDENSNEITDNSSDVEVLQKVRFSLFWLLRGTLFPNKSGITYMQWQHKLGELPHFLTSPHNE</sequence>
<accession>A0A9J5WAS3</accession>
<evidence type="ECO:0000313" key="2">
    <source>
        <dbReference type="Proteomes" id="UP000824120"/>
    </source>
</evidence>
<protein>
    <submittedName>
        <fullName evidence="1">Uncharacterized protein</fullName>
    </submittedName>
</protein>
<gene>
    <name evidence="1" type="ORF">H5410_062181</name>
</gene>
<organism evidence="1 2">
    <name type="scientific">Solanum commersonii</name>
    <name type="common">Commerson's wild potato</name>
    <name type="synonym">Commerson's nightshade</name>
    <dbReference type="NCBI Taxonomy" id="4109"/>
    <lineage>
        <taxon>Eukaryota</taxon>
        <taxon>Viridiplantae</taxon>
        <taxon>Streptophyta</taxon>
        <taxon>Embryophyta</taxon>
        <taxon>Tracheophyta</taxon>
        <taxon>Spermatophyta</taxon>
        <taxon>Magnoliopsida</taxon>
        <taxon>eudicotyledons</taxon>
        <taxon>Gunneridae</taxon>
        <taxon>Pentapetalae</taxon>
        <taxon>asterids</taxon>
        <taxon>lamiids</taxon>
        <taxon>Solanales</taxon>
        <taxon>Solanaceae</taxon>
        <taxon>Solanoideae</taxon>
        <taxon>Solaneae</taxon>
        <taxon>Solanum</taxon>
    </lineage>
</organism>
<proteinExistence type="predicted"/>
<comment type="caution">
    <text evidence="1">The sequence shown here is derived from an EMBL/GenBank/DDBJ whole genome shotgun (WGS) entry which is preliminary data.</text>
</comment>
<evidence type="ECO:0000313" key="1">
    <source>
        <dbReference type="EMBL" id="KAG5572415.1"/>
    </source>
</evidence>
<reference evidence="1 2" key="1">
    <citation type="submission" date="2020-09" db="EMBL/GenBank/DDBJ databases">
        <title>De no assembly of potato wild relative species, Solanum commersonii.</title>
        <authorList>
            <person name="Cho K."/>
        </authorList>
    </citation>
    <scope>NUCLEOTIDE SEQUENCE [LARGE SCALE GENOMIC DNA]</scope>
    <source>
        <strain evidence="1">LZ3.2</strain>
        <tissue evidence="1">Leaf</tissue>
    </source>
</reference>
<keyword evidence="2" id="KW-1185">Reference proteome</keyword>
<name>A0A9J5WAS3_SOLCO</name>
<dbReference type="AlphaFoldDB" id="A0A9J5WAS3"/>
<dbReference type="Proteomes" id="UP000824120">
    <property type="component" value="Chromosome 12"/>
</dbReference>
<dbReference type="EMBL" id="JACXVP010000012">
    <property type="protein sequence ID" value="KAG5572415.1"/>
    <property type="molecule type" value="Genomic_DNA"/>
</dbReference>